<dbReference type="EMBL" id="MAEI02000001">
    <property type="protein sequence ID" value="MEO1783192.1"/>
    <property type="molecule type" value="Genomic_DNA"/>
</dbReference>
<evidence type="ECO:0000259" key="6">
    <source>
        <dbReference type="SMART" id="SM00226"/>
    </source>
</evidence>
<sequence length="153" mass="17165">MTTRVLFVCLGNICRSPMAEGLMRAYSQGQQLDVEVDSAATSRWEVGSSPHPGTQKVLRAAGVDSSQMQARQITSQDFWKYDYIIGMDQNNVADLQAIAPHGTAEKIHGYMSVVPGKEMAEIPDPWYTGDFEETRQLIMEGLPYWVQIFSNHH</sequence>
<comment type="caution">
    <text evidence="7">The sequence shown here is derived from an EMBL/GenBank/DDBJ whole genome shotgun (WGS) entry which is preliminary data.</text>
</comment>
<evidence type="ECO:0000256" key="1">
    <source>
        <dbReference type="ARBA" id="ARBA00011063"/>
    </source>
</evidence>
<dbReference type="Pfam" id="PF01451">
    <property type="entry name" value="LMWPc"/>
    <property type="match status" value="1"/>
</dbReference>
<evidence type="ECO:0000313" key="7">
    <source>
        <dbReference type="EMBL" id="MEO1783192.1"/>
    </source>
</evidence>
<dbReference type="SUPFAM" id="SSF52788">
    <property type="entry name" value="Phosphotyrosine protein phosphatases I"/>
    <property type="match status" value="1"/>
</dbReference>
<dbReference type="Proteomes" id="UP001429357">
    <property type="component" value="Unassembled WGS sequence"/>
</dbReference>
<evidence type="ECO:0000256" key="5">
    <source>
        <dbReference type="ARBA" id="ARBA00051722"/>
    </source>
</evidence>
<comment type="catalytic activity">
    <reaction evidence="5">
        <text>O-phospho-L-tyrosyl-[protein] + H2O = L-tyrosyl-[protein] + phosphate</text>
        <dbReference type="Rhea" id="RHEA:10684"/>
        <dbReference type="Rhea" id="RHEA-COMP:10136"/>
        <dbReference type="Rhea" id="RHEA-COMP:20101"/>
        <dbReference type="ChEBI" id="CHEBI:15377"/>
        <dbReference type="ChEBI" id="CHEBI:43474"/>
        <dbReference type="ChEBI" id="CHEBI:46858"/>
        <dbReference type="ChEBI" id="CHEBI:61978"/>
        <dbReference type="EC" id="3.1.3.48"/>
    </reaction>
</comment>
<name>A0ABV0F7Z1_9ENTE</name>
<evidence type="ECO:0000256" key="2">
    <source>
        <dbReference type="ARBA" id="ARBA00013064"/>
    </source>
</evidence>
<keyword evidence="8" id="KW-1185">Reference proteome</keyword>
<reference evidence="8" key="1">
    <citation type="submission" date="2016-06" db="EMBL/GenBank/DDBJ databases">
        <title>Four novel species of enterococci isolated from chicken manure.</title>
        <authorList>
            <person name="Van Tyne D."/>
        </authorList>
    </citation>
    <scope>NUCLEOTIDE SEQUENCE [LARGE SCALE GENOMIC DNA]</scope>
    <source>
        <strain evidence="8">JM9A</strain>
    </source>
</reference>
<dbReference type="CDD" id="cd16343">
    <property type="entry name" value="LMWPTP"/>
    <property type="match status" value="1"/>
</dbReference>
<gene>
    <name evidence="7" type="ORF">BAU18_002811</name>
</gene>
<evidence type="ECO:0000313" key="8">
    <source>
        <dbReference type="Proteomes" id="UP001429357"/>
    </source>
</evidence>
<dbReference type="Gene3D" id="3.40.50.2300">
    <property type="match status" value="1"/>
</dbReference>
<evidence type="ECO:0000256" key="4">
    <source>
        <dbReference type="ARBA" id="ARBA00022912"/>
    </source>
</evidence>
<comment type="similarity">
    <text evidence="1">Belongs to the low molecular weight phosphotyrosine protein phosphatase family.</text>
</comment>
<evidence type="ECO:0000256" key="3">
    <source>
        <dbReference type="ARBA" id="ARBA00022801"/>
    </source>
</evidence>
<keyword evidence="4" id="KW-0904">Protein phosphatase</keyword>
<dbReference type="InterPro" id="IPR036196">
    <property type="entry name" value="Ptyr_pPase_sf"/>
</dbReference>
<dbReference type="EC" id="3.1.3.48" evidence="2"/>
<organism evidence="7 8">
    <name type="scientific">Enterococcus diestrammenae</name>
    <dbReference type="NCBI Taxonomy" id="1155073"/>
    <lineage>
        <taxon>Bacteria</taxon>
        <taxon>Bacillati</taxon>
        <taxon>Bacillota</taxon>
        <taxon>Bacilli</taxon>
        <taxon>Lactobacillales</taxon>
        <taxon>Enterococcaceae</taxon>
        <taxon>Enterococcus</taxon>
    </lineage>
</organism>
<dbReference type="PANTHER" id="PTHR11717">
    <property type="entry name" value="LOW MOLECULAR WEIGHT PROTEIN TYROSINE PHOSPHATASE"/>
    <property type="match status" value="1"/>
</dbReference>
<dbReference type="RefSeq" id="WP_161868266.1">
    <property type="nucleotide sequence ID" value="NZ_JBMRGR010000013.1"/>
</dbReference>
<proteinExistence type="inferred from homology"/>
<dbReference type="PRINTS" id="PR00719">
    <property type="entry name" value="LMWPTPASE"/>
</dbReference>
<dbReference type="InterPro" id="IPR017867">
    <property type="entry name" value="Tyr_phospatase_low_mol_wt"/>
</dbReference>
<dbReference type="InterPro" id="IPR050438">
    <property type="entry name" value="LMW_PTPase"/>
</dbReference>
<dbReference type="InterPro" id="IPR023485">
    <property type="entry name" value="Ptyr_pPase"/>
</dbReference>
<reference evidence="7 8" key="2">
    <citation type="submission" date="2024-02" db="EMBL/GenBank/DDBJ databases">
        <title>The Genome Sequence of Enterococcus diestrammenae JM9A.</title>
        <authorList>
            <person name="Earl A."/>
            <person name="Manson A."/>
            <person name="Gilmore M."/>
            <person name="Sanders J."/>
            <person name="Shea T."/>
            <person name="Howe W."/>
            <person name="Livny J."/>
            <person name="Cuomo C."/>
            <person name="Neafsey D."/>
            <person name="Birren B."/>
        </authorList>
    </citation>
    <scope>NUCLEOTIDE SEQUENCE [LARGE SCALE GENOMIC DNA]</scope>
    <source>
        <strain evidence="7 8">JM9A</strain>
    </source>
</reference>
<feature type="domain" description="Phosphotyrosine protein phosphatase I" evidence="6">
    <location>
        <begin position="3"/>
        <end position="148"/>
    </location>
</feature>
<keyword evidence="3" id="KW-0378">Hydrolase</keyword>
<protein>
    <recommendedName>
        <fullName evidence="2">protein-tyrosine-phosphatase</fullName>
        <ecNumber evidence="2">3.1.3.48</ecNumber>
    </recommendedName>
</protein>
<accession>A0ABV0F7Z1</accession>
<dbReference type="SMART" id="SM00226">
    <property type="entry name" value="LMWPc"/>
    <property type="match status" value="1"/>
</dbReference>
<dbReference type="PANTHER" id="PTHR11717:SF7">
    <property type="entry name" value="LOW MOLECULAR WEIGHT PHOSPHOTYROSINE PROTEIN PHOSPHATASE"/>
    <property type="match status" value="1"/>
</dbReference>